<sequence length="72" mass="7957">MITTAALSKTVFLVVLACSGDPREGKCGDSFDAESWTGPQAKQECETFLREEFDPSNYLTLVDDEYAAVRCE</sequence>
<evidence type="ECO:0000313" key="1">
    <source>
        <dbReference type="EMBL" id="ATW58076.1"/>
    </source>
</evidence>
<dbReference type="EMBL" id="MG018927">
    <property type="protein sequence ID" value="ATW58076.1"/>
    <property type="molecule type" value="Genomic_DNA"/>
</dbReference>
<evidence type="ECO:0000313" key="2">
    <source>
        <dbReference type="Proteomes" id="UP000241592"/>
    </source>
</evidence>
<gene>
    <name evidence="1" type="ORF">CNR34_00143</name>
</gene>
<accession>A0A2H4P7C6</accession>
<keyword evidence="2" id="KW-1185">Reference proteome</keyword>
<proteinExistence type="predicted"/>
<organism evidence="1 2">
    <name type="scientific">Pseudomonas phage nickie</name>
    <dbReference type="NCBI Taxonomy" id="2048977"/>
    <lineage>
        <taxon>Viruses</taxon>
        <taxon>Duplodnaviria</taxon>
        <taxon>Heunggongvirae</taxon>
        <taxon>Uroviricota</taxon>
        <taxon>Caudoviricetes</taxon>
        <taxon>Nickievirus</taxon>
        <taxon>Nickievirus nickie</taxon>
    </lineage>
</organism>
<protein>
    <submittedName>
        <fullName evidence="1">Uncharacterized protein</fullName>
    </submittedName>
</protein>
<dbReference type="Proteomes" id="UP000241592">
    <property type="component" value="Segment"/>
</dbReference>
<reference evidence="1 2" key="1">
    <citation type="submission" date="2017-09" db="EMBL/GenBank/DDBJ databases">
        <authorList>
            <person name="Ehlers B."/>
            <person name="Leendertz F.H."/>
        </authorList>
    </citation>
    <scope>NUCLEOTIDE SEQUENCE [LARGE SCALE GENOMIC DNA]</scope>
</reference>
<name>A0A2H4P7C6_9CAUD</name>